<sequence>QHRLTEKTFFTEYQQFIGTPEYMSPEQAEMTGLDVDTRSDIYSLGVLLYELLTGTTPFEGEKLRSAAYDEIRRIIREDEPPKPSTRLNTLGDALGDVAKHRHAQPNQLCKIVRGDLDWVVMKAMEKDRTRRYETANEFAADIARHLGDEPVVAGPPSMGYRMRKFVRRNRAPVIAVAAVLLVLVAGVMVSTIFAIGQARARDEAVAARDEAVAARDEAERQAKISRAVVDFLTKDVLGKAKGKHTVFDLLDAACSSGRQKQSWPT</sequence>
<feature type="domain" description="Protein kinase" evidence="6">
    <location>
        <begin position="1"/>
        <end position="152"/>
    </location>
</feature>
<dbReference type="GO" id="GO:0005524">
    <property type="term" value="F:ATP binding"/>
    <property type="evidence" value="ECO:0007669"/>
    <property type="project" value="UniProtKB-KW"/>
</dbReference>
<protein>
    <recommendedName>
        <fullName evidence="6">Protein kinase domain-containing protein</fullName>
    </recommendedName>
</protein>
<keyword evidence="5" id="KW-0472">Membrane</keyword>
<evidence type="ECO:0000256" key="3">
    <source>
        <dbReference type="ARBA" id="ARBA00022777"/>
    </source>
</evidence>
<dbReference type="InterPro" id="IPR000719">
    <property type="entry name" value="Prot_kinase_dom"/>
</dbReference>
<evidence type="ECO:0000256" key="1">
    <source>
        <dbReference type="ARBA" id="ARBA00022679"/>
    </source>
</evidence>
<evidence type="ECO:0000259" key="6">
    <source>
        <dbReference type="PROSITE" id="PS50011"/>
    </source>
</evidence>
<keyword evidence="4" id="KW-0067">ATP-binding</keyword>
<keyword evidence="1" id="KW-0808">Transferase</keyword>
<organism evidence="7">
    <name type="scientific">marine sediment metagenome</name>
    <dbReference type="NCBI Taxonomy" id="412755"/>
    <lineage>
        <taxon>unclassified sequences</taxon>
        <taxon>metagenomes</taxon>
        <taxon>ecological metagenomes</taxon>
    </lineage>
</organism>
<evidence type="ECO:0000313" key="7">
    <source>
        <dbReference type="EMBL" id="GAH58005.1"/>
    </source>
</evidence>
<name>X1HLV0_9ZZZZ</name>
<dbReference type="GO" id="GO:0004674">
    <property type="term" value="F:protein serine/threonine kinase activity"/>
    <property type="evidence" value="ECO:0007669"/>
    <property type="project" value="TreeGrafter"/>
</dbReference>
<dbReference type="PANTHER" id="PTHR43289:SF6">
    <property type="entry name" value="SERINE_THREONINE-PROTEIN KINASE NEKL-3"/>
    <property type="match status" value="1"/>
</dbReference>
<evidence type="ECO:0000256" key="5">
    <source>
        <dbReference type="SAM" id="Phobius"/>
    </source>
</evidence>
<dbReference type="EMBL" id="BARU01018567">
    <property type="protein sequence ID" value="GAH58005.1"/>
    <property type="molecule type" value="Genomic_DNA"/>
</dbReference>
<feature type="non-terminal residue" evidence="7">
    <location>
        <position position="1"/>
    </location>
</feature>
<dbReference type="Gene3D" id="1.10.510.10">
    <property type="entry name" value="Transferase(Phosphotransferase) domain 1"/>
    <property type="match status" value="1"/>
</dbReference>
<feature type="transmembrane region" description="Helical" evidence="5">
    <location>
        <begin position="171"/>
        <end position="195"/>
    </location>
</feature>
<dbReference type="InterPro" id="IPR011009">
    <property type="entry name" value="Kinase-like_dom_sf"/>
</dbReference>
<proteinExistence type="predicted"/>
<keyword evidence="2" id="KW-0547">Nucleotide-binding</keyword>
<evidence type="ECO:0000256" key="4">
    <source>
        <dbReference type="ARBA" id="ARBA00022840"/>
    </source>
</evidence>
<dbReference type="PANTHER" id="PTHR43289">
    <property type="entry name" value="MITOGEN-ACTIVATED PROTEIN KINASE KINASE KINASE 20-RELATED"/>
    <property type="match status" value="1"/>
</dbReference>
<dbReference type="AlphaFoldDB" id="X1HLV0"/>
<keyword evidence="5" id="KW-0812">Transmembrane</keyword>
<accession>X1HLV0</accession>
<keyword evidence="3" id="KW-0418">Kinase</keyword>
<comment type="caution">
    <text evidence="7">The sequence shown here is derived from an EMBL/GenBank/DDBJ whole genome shotgun (WGS) entry which is preliminary data.</text>
</comment>
<gene>
    <name evidence="7" type="ORF">S03H2_30678</name>
</gene>
<evidence type="ECO:0000256" key="2">
    <source>
        <dbReference type="ARBA" id="ARBA00022741"/>
    </source>
</evidence>
<dbReference type="SUPFAM" id="SSF56112">
    <property type="entry name" value="Protein kinase-like (PK-like)"/>
    <property type="match status" value="1"/>
</dbReference>
<dbReference type="PROSITE" id="PS50011">
    <property type="entry name" value="PROTEIN_KINASE_DOM"/>
    <property type="match status" value="1"/>
</dbReference>
<keyword evidence="5" id="KW-1133">Transmembrane helix</keyword>
<dbReference type="Pfam" id="PF00069">
    <property type="entry name" value="Pkinase"/>
    <property type="match status" value="1"/>
</dbReference>
<reference evidence="7" key="1">
    <citation type="journal article" date="2014" name="Front. Microbiol.">
        <title>High frequency of phylogenetically diverse reductive dehalogenase-homologous genes in deep subseafloor sedimentary metagenomes.</title>
        <authorList>
            <person name="Kawai M."/>
            <person name="Futagami T."/>
            <person name="Toyoda A."/>
            <person name="Takaki Y."/>
            <person name="Nishi S."/>
            <person name="Hori S."/>
            <person name="Arai W."/>
            <person name="Tsubouchi T."/>
            <person name="Morono Y."/>
            <person name="Uchiyama I."/>
            <person name="Ito T."/>
            <person name="Fujiyama A."/>
            <person name="Inagaki F."/>
            <person name="Takami H."/>
        </authorList>
    </citation>
    <scope>NUCLEOTIDE SEQUENCE</scope>
    <source>
        <strain evidence="7">Expedition CK06-06</strain>
    </source>
</reference>